<dbReference type="GO" id="GO:0005789">
    <property type="term" value="C:endoplasmic reticulum membrane"/>
    <property type="evidence" value="ECO:0007669"/>
    <property type="project" value="UniProtKB-SubCell"/>
</dbReference>
<proteinExistence type="evidence at transcript level"/>
<dbReference type="EMBL" id="BT124575">
    <property type="protein sequence ID" value="ADE77816.1"/>
    <property type="molecule type" value="mRNA"/>
</dbReference>
<evidence type="ECO:0000256" key="1">
    <source>
        <dbReference type="ARBA" id="ARBA00004477"/>
    </source>
</evidence>
<evidence type="ECO:0000313" key="9">
    <source>
        <dbReference type="EMBL" id="ADE77816.1"/>
    </source>
</evidence>
<keyword evidence="6 8" id="KW-0472">Membrane</keyword>
<dbReference type="OMA" id="DFNYRMV"/>
<feature type="transmembrane region" description="Helical" evidence="8">
    <location>
        <begin position="151"/>
        <end position="169"/>
    </location>
</feature>
<evidence type="ECO:0000256" key="5">
    <source>
        <dbReference type="ARBA" id="ARBA00022989"/>
    </source>
</evidence>
<protein>
    <submittedName>
        <fullName evidence="9">Uncharacterized protein</fullName>
    </submittedName>
</protein>
<keyword evidence="4" id="KW-0256">Endoplasmic reticulum</keyword>
<evidence type="ECO:0000256" key="8">
    <source>
        <dbReference type="SAM" id="Phobius"/>
    </source>
</evidence>
<comment type="subcellular location">
    <subcellularLocation>
        <location evidence="1">Endoplasmic reticulum membrane</location>
        <topology evidence="1">Multi-pass membrane protein</topology>
    </subcellularLocation>
</comment>
<comment type="similarity">
    <text evidence="2">Belongs to the jagunal family.</text>
</comment>
<name>D5AE47_PICSI</name>
<evidence type="ECO:0000256" key="6">
    <source>
        <dbReference type="ARBA" id="ARBA00023136"/>
    </source>
</evidence>
<dbReference type="PANTHER" id="PTHR20955:SF1">
    <property type="entry name" value="PROTEIN JAGUNAL HOMOLOG 1"/>
    <property type="match status" value="1"/>
</dbReference>
<dbReference type="AlphaFoldDB" id="D5AE47"/>
<keyword evidence="3 8" id="KW-0812">Transmembrane</keyword>
<evidence type="ECO:0000256" key="4">
    <source>
        <dbReference type="ARBA" id="ARBA00022824"/>
    </source>
</evidence>
<evidence type="ECO:0000256" key="3">
    <source>
        <dbReference type="ARBA" id="ARBA00022692"/>
    </source>
</evidence>
<dbReference type="PANTHER" id="PTHR20955">
    <property type="entry name" value="PROTEIN JAGUNAL HOMOLOG 1"/>
    <property type="match status" value="1"/>
</dbReference>
<sequence length="178" mass="19897">MQQRNQSRGGTRPSGTDGFDYSYRMTVDQRYRKVAQRRAQLYRSFLCQAACQVWGILWVALVILKGREVDRIAMLSTAIGIFALFAGETGRRWSNPKLLNLYMLTSSIATTLSLKHCDLGHLSGQFISNSNQDQDTDSLLVLFDGFETCRVLAGVLVQIIAVPVTISLLKNMSAKRTS</sequence>
<accession>D5AE47</accession>
<keyword evidence="5 8" id="KW-1133">Transmembrane helix</keyword>
<feature type="region of interest" description="Disordered" evidence="7">
    <location>
        <begin position="1"/>
        <end position="21"/>
    </location>
</feature>
<organism evidence="9">
    <name type="scientific">Picea sitchensis</name>
    <name type="common">Sitka spruce</name>
    <name type="synonym">Pinus sitchensis</name>
    <dbReference type="NCBI Taxonomy" id="3332"/>
    <lineage>
        <taxon>Eukaryota</taxon>
        <taxon>Viridiplantae</taxon>
        <taxon>Streptophyta</taxon>
        <taxon>Embryophyta</taxon>
        <taxon>Tracheophyta</taxon>
        <taxon>Spermatophyta</taxon>
        <taxon>Pinopsida</taxon>
        <taxon>Pinidae</taxon>
        <taxon>Conifers I</taxon>
        <taxon>Pinales</taxon>
        <taxon>Pinaceae</taxon>
        <taxon>Picea</taxon>
    </lineage>
</organism>
<dbReference type="GO" id="GO:0007029">
    <property type="term" value="P:endoplasmic reticulum organization"/>
    <property type="evidence" value="ECO:0007669"/>
    <property type="project" value="InterPro"/>
</dbReference>
<evidence type="ECO:0000256" key="2">
    <source>
        <dbReference type="ARBA" id="ARBA00008462"/>
    </source>
</evidence>
<evidence type="ECO:0000256" key="7">
    <source>
        <dbReference type="SAM" id="MobiDB-lite"/>
    </source>
</evidence>
<dbReference type="GO" id="GO:0016192">
    <property type="term" value="P:vesicle-mediated transport"/>
    <property type="evidence" value="ECO:0007669"/>
    <property type="project" value="TreeGrafter"/>
</dbReference>
<dbReference type="InterPro" id="IPR009787">
    <property type="entry name" value="Jagunal"/>
</dbReference>
<reference evidence="9" key="1">
    <citation type="submission" date="2010-04" db="EMBL/GenBank/DDBJ databases">
        <authorList>
            <person name="Reid K.E."/>
            <person name="Liao N."/>
            <person name="Chan S."/>
            <person name="Docking R."/>
            <person name="Taylor G."/>
            <person name="Moore R."/>
            <person name="Mayo M."/>
            <person name="Munro S."/>
            <person name="King J."/>
            <person name="Yanchuk A."/>
            <person name="Holt R."/>
            <person name="Jones S."/>
            <person name="Marra M."/>
            <person name="Ritland C.E."/>
            <person name="Ritland K."/>
            <person name="Bohlmann J."/>
        </authorList>
    </citation>
    <scope>NUCLEOTIDE SEQUENCE</scope>
    <source>
        <tissue evidence="9">Bud</tissue>
    </source>
</reference>
<dbReference type="Pfam" id="PF07086">
    <property type="entry name" value="Jagunal"/>
    <property type="match status" value="1"/>
</dbReference>
<feature type="transmembrane region" description="Helical" evidence="8">
    <location>
        <begin position="41"/>
        <end position="63"/>
    </location>
</feature>